<sequence length="144" mass="16345">MALGSSRREGKSPKLPELPEEGGLMPQQQQPRAPKARQTILPFVEPPILGSSKYKEFGLPEPKKQLSIKFIEQFILIRKLKNNVEGVWCKWCGNEYAHNVTRLTQSISQESLLQDSEATWSCRHSEERDPTGTSRRACIPTIEV</sequence>
<dbReference type="AlphaFoldDB" id="A0ABD1YCG8"/>
<comment type="caution">
    <text evidence="2">The sequence shown here is derived from an EMBL/GenBank/DDBJ whole genome shotgun (WGS) entry which is preliminary data.</text>
</comment>
<accession>A0ABD1YCG8</accession>
<keyword evidence="3" id="KW-1185">Reference proteome</keyword>
<feature type="region of interest" description="Disordered" evidence="1">
    <location>
        <begin position="1"/>
        <end position="37"/>
    </location>
</feature>
<name>A0ABD1YCG8_9MARC</name>
<reference evidence="2 3" key="1">
    <citation type="submission" date="2024-09" db="EMBL/GenBank/DDBJ databases">
        <title>Chromosome-scale assembly of Riccia fluitans.</title>
        <authorList>
            <person name="Paukszto L."/>
            <person name="Sawicki J."/>
            <person name="Karawczyk K."/>
            <person name="Piernik-Szablinska J."/>
            <person name="Szczecinska M."/>
            <person name="Mazdziarz M."/>
        </authorList>
    </citation>
    <scope>NUCLEOTIDE SEQUENCE [LARGE SCALE GENOMIC DNA]</scope>
    <source>
        <strain evidence="2">Rf_01</strain>
        <tissue evidence="2">Aerial parts of the thallus</tissue>
    </source>
</reference>
<dbReference type="EMBL" id="JBHFFA010000005">
    <property type="protein sequence ID" value="KAL2624479.1"/>
    <property type="molecule type" value="Genomic_DNA"/>
</dbReference>
<protein>
    <submittedName>
        <fullName evidence="2">Uncharacterized protein</fullName>
    </submittedName>
</protein>
<evidence type="ECO:0000313" key="3">
    <source>
        <dbReference type="Proteomes" id="UP001605036"/>
    </source>
</evidence>
<organism evidence="2 3">
    <name type="scientific">Riccia fluitans</name>
    <dbReference type="NCBI Taxonomy" id="41844"/>
    <lineage>
        <taxon>Eukaryota</taxon>
        <taxon>Viridiplantae</taxon>
        <taxon>Streptophyta</taxon>
        <taxon>Embryophyta</taxon>
        <taxon>Marchantiophyta</taxon>
        <taxon>Marchantiopsida</taxon>
        <taxon>Marchantiidae</taxon>
        <taxon>Marchantiales</taxon>
        <taxon>Ricciaceae</taxon>
        <taxon>Riccia</taxon>
    </lineage>
</organism>
<feature type="compositionally biased region" description="Basic and acidic residues" evidence="1">
    <location>
        <begin position="1"/>
        <end position="14"/>
    </location>
</feature>
<feature type="compositionally biased region" description="Low complexity" evidence="1">
    <location>
        <begin position="26"/>
        <end position="37"/>
    </location>
</feature>
<dbReference type="Proteomes" id="UP001605036">
    <property type="component" value="Unassembled WGS sequence"/>
</dbReference>
<gene>
    <name evidence="2" type="ORF">R1flu_008724</name>
</gene>
<evidence type="ECO:0000256" key="1">
    <source>
        <dbReference type="SAM" id="MobiDB-lite"/>
    </source>
</evidence>
<evidence type="ECO:0000313" key="2">
    <source>
        <dbReference type="EMBL" id="KAL2624479.1"/>
    </source>
</evidence>
<proteinExistence type="predicted"/>